<dbReference type="GO" id="GO:0030975">
    <property type="term" value="F:thiamine binding"/>
    <property type="evidence" value="ECO:0007669"/>
    <property type="project" value="TreeGrafter"/>
</dbReference>
<dbReference type="Gene3D" id="3.40.190.10">
    <property type="entry name" value="Periplasmic binding protein-like II"/>
    <property type="match status" value="2"/>
</dbReference>
<dbReference type="GO" id="GO:0015888">
    <property type="term" value="P:thiamine transport"/>
    <property type="evidence" value="ECO:0007669"/>
    <property type="project" value="TreeGrafter"/>
</dbReference>
<dbReference type="Pfam" id="PF13343">
    <property type="entry name" value="SBP_bac_6"/>
    <property type="match status" value="1"/>
</dbReference>
<reference evidence="2" key="1">
    <citation type="submission" date="2020-12" db="EMBL/GenBank/DDBJ databases">
        <title>Genomic characterization of non-nitrogen-fixing Frankia strains.</title>
        <authorList>
            <person name="Carlos-Shanley C."/>
            <person name="Guerra T."/>
            <person name="Hahn D."/>
        </authorList>
    </citation>
    <scope>NUCLEOTIDE SEQUENCE</scope>
    <source>
        <strain evidence="2">CN6</strain>
    </source>
</reference>
<dbReference type="PANTHER" id="PTHR30006:SF2">
    <property type="entry name" value="ABC TRANSPORTER SUBSTRATE-BINDING PROTEIN"/>
    <property type="match status" value="1"/>
</dbReference>
<evidence type="ECO:0000256" key="1">
    <source>
        <dbReference type="ARBA" id="ARBA00022729"/>
    </source>
</evidence>
<dbReference type="GO" id="GO:0030976">
    <property type="term" value="F:thiamine pyrophosphate binding"/>
    <property type="evidence" value="ECO:0007669"/>
    <property type="project" value="TreeGrafter"/>
</dbReference>
<gene>
    <name evidence="2" type="ORF">I7412_01260</name>
</gene>
<accession>A0A937UJI5</accession>
<dbReference type="Proteomes" id="UP000604475">
    <property type="component" value="Unassembled WGS sequence"/>
</dbReference>
<dbReference type="AlphaFoldDB" id="A0A937UJI5"/>
<comment type="caution">
    <text evidence="2">The sequence shown here is derived from an EMBL/GenBank/DDBJ whole genome shotgun (WGS) entry which is preliminary data.</text>
</comment>
<keyword evidence="1" id="KW-0732">Signal</keyword>
<dbReference type="EMBL" id="JAEACQ010000079">
    <property type="protein sequence ID" value="MBL7625829.1"/>
    <property type="molecule type" value="Genomic_DNA"/>
</dbReference>
<dbReference type="GO" id="GO:0030288">
    <property type="term" value="C:outer membrane-bounded periplasmic space"/>
    <property type="evidence" value="ECO:0007669"/>
    <property type="project" value="TreeGrafter"/>
</dbReference>
<evidence type="ECO:0000313" key="2">
    <source>
        <dbReference type="EMBL" id="MBL7625829.1"/>
    </source>
</evidence>
<dbReference type="SUPFAM" id="SSF53850">
    <property type="entry name" value="Periplasmic binding protein-like II"/>
    <property type="match status" value="1"/>
</dbReference>
<proteinExistence type="predicted"/>
<protein>
    <submittedName>
        <fullName evidence="2">Extracellular solute-binding protein</fullName>
    </submittedName>
</protein>
<keyword evidence="3" id="KW-1185">Reference proteome</keyword>
<evidence type="ECO:0000313" key="3">
    <source>
        <dbReference type="Proteomes" id="UP000604475"/>
    </source>
</evidence>
<name>A0A937UJI5_9ACTN</name>
<sequence length="412" mass="43071">MPRRVDSDHALGGLVRLAGRRSRAAGRLAPRLRMVAAGTAIAGLLVTAAACGDDDTTGGGGTTSTGVDAAKATSLADFGGLDGLIAAAKAEGELNVIALPPDWANYGELIDTFSKKYGIKVNSDNPNGSSADELTAVKQLKGQDRAPDVLDIGTSFALTAADEGLLAPYQVATWDDIPDELKEPTGLWFSDYGGYVSIGYDANVITTPPTSFADLTKPEFKNKVAIDADPTQAAAAFAAVFAAALANGGSVDNILPGVEYFAELKRLGNFVPTEGTPATIESGQTPVLIWWDYLNAGVKEKIGGKVDFKVVIPSDGLYASYYTQAISATAPHPAAARLWQEFLYSDEGQNLWLKGLARPVRLDAMTAAGTVDPALAALLPKPAGEAQYPTQEQQDAAKKIVNDNWAKLVGGA</sequence>
<organism evidence="2 3">
    <name type="scientific">Frankia nepalensis</name>
    <dbReference type="NCBI Taxonomy" id="1836974"/>
    <lineage>
        <taxon>Bacteria</taxon>
        <taxon>Bacillati</taxon>
        <taxon>Actinomycetota</taxon>
        <taxon>Actinomycetes</taxon>
        <taxon>Frankiales</taxon>
        <taxon>Frankiaceae</taxon>
        <taxon>Frankia</taxon>
    </lineage>
</organism>
<dbReference type="PANTHER" id="PTHR30006">
    <property type="entry name" value="THIAMINE-BINDING PERIPLASMIC PROTEIN-RELATED"/>
    <property type="match status" value="1"/>
</dbReference>